<evidence type="ECO:0000256" key="1">
    <source>
        <dbReference type="SAM" id="SignalP"/>
    </source>
</evidence>
<dbReference type="Proteomes" id="UP000001317">
    <property type="component" value="Chromosome"/>
</dbReference>
<feature type="signal peptide" evidence="1">
    <location>
        <begin position="1"/>
        <end position="31"/>
    </location>
</feature>
<protein>
    <submittedName>
        <fullName evidence="2">Uncharacterized protein</fullName>
    </submittedName>
</protein>
<dbReference type="SUPFAM" id="SSF53850">
    <property type="entry name" value="Periplasmic binding protein-like II"/>
    <property type="match status" value="1"/>
</dbReference>
<organism evidence="2 3">
    <name type="scientific">Shewanella halifaxensis (strain HAW-EB4)</name>
    <dbReference type="NCBI Taxonomy" id="458817"/>
    <lineage>
        <taxon>Bacteria</taxon>
        <taxon>Pseudomonadati</taxon>
        <taxon>Pseudomonadota</taxon>
        <taxon>Gammaproteobacteria</taxon>
        <taxon>Alteromonadales</taxon>
        <taxon>Shewanellaceae</taxon>
        <taxon>Shewanella</taxon>
    </lineage>
</organism>
<proteinExistence type="predicted"/>
<dbReference type="OrthoDB" id="5368544at2"/>
<evidence type="ECO:0000313" key="3">
    <source>
        <dbReference type="Proteomes" id="UP000001317"/>
    </source>
</evidence>
<accession>B0TKF6</accession>
<dbReference type="EMBL" id="CP000931">
    <property type="protein sequence ID" value="ABZ78542.1"/>
    <property type="molecule type" value="Genomic_DNA"/>
</dbReference>
<dbReference type="HOGENOM" id="CLU_124904_1_0_6"/>
<dbReference type="STRING" id="458817.Shal_4002"/>
<dbReference type="KEGG" id="shl:Shal_4002"/>
<reference evidence="2" key="1">
    <citation type="submission" date="2008-01" db="EMBL/GenBank/DDBJ databases">
        <title>Complete sequence of Shewanella halifaxensis HAW-EB4.</title>
        <authorList>
            <consortium name="US DOE Joint Genome Institute"/>
            <person name="Copeland A."/>
            <person name="Lucas S."/>
            <person name="Lapidus A."/>
            <person name="Glavina del Rio T."/>
            <person name="Dalin E."/>
            <person name="Tice H."/>
            <person name="Bruce D."/>
            <person name="Goodwin L."/>
            <person name="Pitluck S."/>
            <person name="Sims D."/>
            <person name="Brettin T."/>
            <person name="Detter J.C."/>
            <person name="Han C."/>
            <person name="Kuske C.R."/>
            <person name="Schmutz J."/>
            <person name="Larimer F."/>
            <person name="Land M."/>
            <person name="Hauser L."/>
            <person name="Kyrpides N."/>
            <person name="Kim E."/>
            <person name="Zhao J.-S."/>
            <person name="Richardson P."/>
        </authorList>
    </citation>
    <scope>NUCLEOTIDE SEQUENCE [LARGE SCALE GENOMIC DNA]</scope>
    <source>
        <strain evidence="2">HAW-EB4</strain>
    </source>
</reference>
<dbReference type="RefSeq" id="WP_012279059.1">
    <property type="nucleotide sequence ID" value="NC_010334.1"/>
</dbReference>
<keyword evidence="3" id="KW-1185">Reference proteome</keyword>
<dbReference type="AlphaFoldDB" id="B0TKF6"/>
<gene>
    <name evidence="2" type="ordered locus">Shal_4002</name>
</gene>
<dbReference type="Gene3D" id="3.40.190.10">
    <property type="entry name" value="Periplasmic binding protein-like II"/>
    <property type="match status" value="1"/>
</dbReference>
<dbReference type="eggNOG" id="COG0226">
    <property type="taxonomic scope" value="Bacteria"/>
</dbReference>
<evidence type="ECO:0000313" key="2">
    <source>
        <dbReference type="EMBL" id="ABZ78542.1"/>
    </source>
</evidence>
<name>B0TKF6_SHEHH</name>
<feature type="chain" id="PRO_5002753773" evidence="1">
    <location>
        <begin position="32"/>
        <end position="163"/>
    </location>
</feature>
<sequence length="163" mass="18213">MFKGLNERARLVCFQLFTMLIFLCVSPPTLALEASTDEDVEFAIFTLNDDLPSLSKSKARMIYRGKSKKISGSLKIVLVDLPETSIHREDFYKMLLGKSISQMNGYWAGLAFSGRGTPPEELDSDDIKQILKWLNDNPNGIAYAPIESVPKEVNILITVPQGE</sequence>
<keyword evidence="1" id="KW-0732">Signal</keyword>